<dbReference type="EMBL" id="GBXM01076454">
    <property type="protein sequence ID" value="JAH32123.1"/>
    <property type="molecule type" value="Transcribed_RNA"/>
</dbReference>
<accession>A0A0E9RLZ2</accession>
<dbReference type="EMBL" id="GBXM01079102">
    <property type="protein sequence ID" value="JAH29475.1"/>
    <property type="molecule type" value="Transcribed_RNA"/>
</dbReference>
<proteinExistence type="predicted"/>
<dbReference type="AlphaFoldDB" id="A0A0E9RLZ2"/>
<dbReference type="EMBL" id="GBXM01077826">
    <property type="protein sequence ID" value="JAH30751.1"/>
    <property type="molecule type" value="Transcribed_RNA"/>
</dbReference>
<name>A0A0E9RLZ2_ANGAN</name>
<reference evidence="1" key="2">
    <citation type="journal article" date="2015" name="Fish Shellfish Immunol.">
        <title>Early steps in the European eel (Anguilla anguilla)-Vibrio vulnificus interaction in the gills: Role of the RtxA13 toxin.</title>
        <authorList>
            <person name="Callol A."/>
            <person name="Pajuelo D."/>
            <person name="Ebbesson L."/>
            <person name="Teles M."/>
            <person name="MacKenzie S."/>
            <person name="Amaro C."/>
        </authorList>
    </citation>
    <scope>NUCLEOTIDE SEQUENCE</scope>
</reference>
<dbReference type="EMBL" id="GBXM01082385">
    <property type="protein sequence ID" value="JAH26192.1"/>
    <property type="molecule type" value="Transcribed_RNA"/>
</dbReference>
<sequence length="42" mass="5064">MYIYLYIFISILISRLKVQHTFQIKMKRNDTHSDTILSECSL</sequence>
<reference evidence="1" key="1">
    <citation type="submission" date="2014-11" db="EMBL/GenBank/DDBJ databases">
        <authorList>
            <person name="Amaro Gonzalez C."/>
        </authorList>
    </citation>
    <scope>NUCLEOTIDE SEQUENCE</scope>
</reference>
<protein>
    <submittedName>
        <fullName evidence="1">Uncharacterized protein</fullName>
    </submittedName>
</protein>
<organism evidence="1">
    <name type="scientific">Anguilla anguilla</name>
    <name type="common">European freshwater eel</name>
    <name type="synonym">Muraena anguilla</name>
    <dbReference type="NCBI Taxonomy" id="7936"/>
    <lineage>
        <taxon>Eukaryota</taxon>
        <taxon>Metazoa</taxon>
        <taxon>Chordata</taxon>
        <taxon>Craniata</taxon>
        <taxon>Vertebrata</taxon>
        <taxon>Euteleostomi</taxon>
        <taxon>Actinopterygii</taxon>
        <taxon>Neopterygii</taxon>
        <taxon>Teleostei</taxon>
        <taxon>Anguilliformes</taxon>
        <taxon>Anguillidae</taxon>
        <taxon>Anguilla</taxon>
    </lineage>
</organism>
<evidence type="ECO:0000313" key="1">
    <source>
        <dbReference type="EMBL" id="JAH29475.1"/>
    </source>
</evidence>